<dbReference type="Proteomes" id="UP000290365">
    <property type="component" value="Chromosome"/>
</dbReference>
<dbReference type="EMBL" id="CP035758">
    <property type="protein sequence ID" value="QBD79227.1"/>
    <property type="molecule type" value="Genomic_DNA"/>
</dbReference>
<evidence type="ECO:0000313" key="8">
    <source>
        <dbReference type="Proteomes" id="UP000290365"/>
    </source>
</evidence>
<keyword evidence="8" id="KW-1185">Reference proteome</keyword>
<dbReference type="GO" id="GO:0005737">
    <property type="term" value="C:cytoplasm"/>
    <property type="evidence" value="ECO:0007669"/>
    <property type="project" value="UniProtKB-SubCell"/>
</dbReference>
<evidence type="ECO:0000256" key="6">
    <source>
        <dbReference type="PROSITE-ProRule" id="PRU00339"/>
    </source>
</evidence>
<dbReference type="Gene3D" id="1.25.40.10">
    <property type="entry name" value="Tetratricopeptide repeat domain"/>
    <property type="match status" value="3"/>
</dbReference>
<keyword evidence="3" id="KW-0677">Repeat</keyword>
<accession>A0A4P6JUC6</accession>
<reference evidence="7 8" key="1">
    <citation type="submission" date="2019-01" db="EMBL/GenBank/DDBJ databases">
        <title>Ktedonosporobacter rubrisoli SCAWS-G2.</title>
        <authorList>
            <person name="Huang Y."/>
            <person name="Yan B."/>
        </authorList>
    </citation>
    <scope>NUCLEOTIDE SEQUENCE [LARGE SCALE GENOMIC DNA]</scope>
    <source>
        <strain evidence="7 8">SCAWS-G2</strain>
    </source>
</reference>
<dbReference type="InterPro" id="IPR051476">
    <property type="entry name" value="Bac_ResReg_Asp_Phosphatase"/>
</dbReference>
<gene>
    <name evidence="7" type="ORF">EPA93_25890</name>
</gene>
<evidence type="ECO:0000256" key="2">
    <source>
        <dbReference type="ARBA" id="ARBA00022490"/>
    </source>
</evidence>
<comment type="subcellular location">
    <subcellularLocation>
        <location evidence="1">Cytoplasm</location>
    </subcellularLocation>
</comment>
<name>A0A4P6JUC6_KTERU</name>
<evidence type="ECO:0000256" key="1">
    <source>
        <dbReference type="ARBA" id="ARBA00004496"/>
    </source>
</evidence>
<sequence>MAHTTDIQMMLYRARLLLEEGQNEAALASLEQIHTQDEKQQRYVAYLLGWGYTQLKRWDDAIRVLSPLLEHVHDMDQQETLIERERVALYLLRLGIAAVNLSHYEDASQHFSMCLKFLHDRRVHLPVVRIQARYSLAMTCIMRGLYTAAIRNYEDALRLCRHYEEKEEVPHIYYGLCDAYRHTGDFISACTAGQEALRLYQERSNRAMEARMHHMLGQIRFQIGDFRDAADHYTESLAIATSHNSPTMIMLNCASLADLRLAESRLDEAKRYCQLALENMERVDNAHMKGSAYCIVGKVVHEDARQARDTQKRLLLEEAVSWFEKAKEQLASTQAYADMAEVYEYWASALEELGRVEEAIECWRFGYEVLSHAHQEAK</sequence>
<keyword evidence="2" id="KW-0963">Cytoplasm</keyword>
<dbReference type="Pfam" id="PF13424">
    <property type="entry name" value="TPR_12"/>
    <property type="match status" value="1"/>
</dbReference>
<dbReference type="RefSeq" id="WP_129890280.1">
    <property type="nucleotide sequence ID" value="NZ_CP035758.1"/>
</dbReference>
<evidence type="ECO:0000313" key="7">
    <source>
        <dbReference type="EMBL" id="QBD79227.1"/>
    </source>
</evidence>
<dbReference type="OrthoDB" id="142183at2"/>
<dbReference type="InterPro" id="IPR019734">
    <property type="entry name" value="TPR_rpt"/>
</dbReference>
<dbReference type="PROSITE" id="PS50005">
    <property type="entry name" value="TPR"/>
    <property type="match status" value="1"/>
</dbReference>
<dbReference type="SUPFAM" id="SSF48452">
    <property type="entry name" value="TPR-like"/>
    <property type="match status" value="2"/>
</dbReference>
<dbReference type="Pfam" id="PF14559">
    <property type="entry name" value="TPR_19"/>
    <property type="match status" value="1"/>
</dbReference>
<proteinExistence type="inferred from homology"/>
<dbReference type="AlphaFoldDB" id="A0A4P6JUC6"/>
<evidence type="ECO:0000256" key="3">
    <source>
        <dbReference type="ARBA" id="ARBA00022737"/>
    </source>
</evidence>
<protein>
    <submittedName>
        <fullName evidence="7">Tetratricopeptide repeat protein</fullName>
    </submittedName>
</protein>
<evidence type="ECO:0000256" key="4">
    <source>
        <dbReference type="ARBA" id="ARBA00022803"/>
    </source>
</evidence>
<dbReference type="SMART" id="SM00028">
    <property type="entry name" value="TPR"/>
    <property type="match status" value="6"/>
</dbReference>
<comment type="similarity">
    <text evidence="5">Belongs to the Rap family.</text>
</comment>
<dbReference type="PANTHER" id="PTHR46630:SF1">
    <property type="entry name" value="TETRATRICOPEPTIDE REPEAT PROTEIN 29"/>
    <property type="match status" value="1"/>
</dbReference>
<dbReference type="KEGG" id="kbs:EPA93_25890"/>
<keyword evidence="4 6" id="KW-0802">TPR repeat</keyword>
<organism evidence="7 8">
    <name type="scientific">Ktedonosporobacter rubrisoli</name>
    <dbReference type="NCBI Taxonomy" id="2509675"/>
    <lineage>
        <taxon>Bacteria</taxon>
        <taxon>Bacillati</taxon>
        <taxon>Chloroflexota</taxon>
        <taxon>Ktedonobacteria</taxon>
        <taxon>Ktedonobacterales</taxon>
        <taxon>Ktedonosporobacteraceae</taxon>
        <taxon>Ktedonosporobacter</taxon>
    </lineage>
</organism>
<evidence type="ECO:0000256" key="5">
    <source>
        <dbReference type="ARBA" id="ARBA00038253"/>
    </source>
</evidence>
<dbReference type="PANTHER" id="PTHR46630">
    <property type="entry name" value="TETRATRICOPEPTIDE REPEAT PROTEIN 29"/>
    <property type="match status" value="1"/>
</dbReference>
<feature type="repeat" description="TPR" evidence="6">
    <location>
        <begin position="210"/>
        <end position="243"/>
    </location>
</feature>
<dbReference type="InterPro" id="IPR011990">
    <property type="entry name" value="TPR-like_helical_dom_sf"/>
</dbReference>